<dbReference type="OrthoDB" id="7949130at2"/>
<feature type="transmembrane region" description="Helical" evidence="1">
    <location>
        <begin position="146"/>
        <end position="168"/>
    </location>
</feature>
<feature type="transmembrane region" description="Helical" evidence="1">
    <location>
        <begin position="175"/>
        <end position="195"/>
    </location>
</feature>
<proteinExistence type="predicted"/>
<sequence>MVAFKTEPPLQSILHALADTIGTREKVLLGELTDSLGRRGFGPVILLASAMMVLPTGMVPGVPAFMGVILLLAGGQMLSGRHELWLPPKIYGIVLPGPALRRGIARAVPLAGRLSRWLRLRWLFLVNGFLSRWMIALILILTSGVIIVIGAIPGLPFLLALHLVAFGLGLTVGDGVFVAAGYGIFLPAATLAAHLSGFL</sequence>
<reference evidence="2 3" key="1">
    <citation type="submission" date="2016-10" db="EMBL/GenBank/DDBJ databases">
        <authorList>
            <person name="de Groot N.N."/>
        </authorList>
    </citation>
    <scope>NUCLEOTIDE SEQUENCE [LARGE SCALE GENOMIC DNA]</scope>
    <source>
        <strain evidence="2 3">DSM 25294</strain>
    </source>
</reference>
<organism evidence="2 3">
    <name type="scientific">Aliiruegeria lutimaris</name>
    <dbReference type="NCBI Taxonomy" id="571298"/>
    <lineage>
        <taxon>Bacteria</taxon>
        <taxon>Pseudomonadati</taxon>
        <taxon>Pseudomonadota</taxon>
        <taxon>Alphaproteobacteria</taxon>
        <taxon>Rhodobacterales</taxon>
        <taxon>Roseobacteraceae</taxon>
        <taxon>Aliiruegeria</taxon>
    </lineage>
</organism>
<dbReference type="AlphaFoldDB" id="A0A1G8J3A6"/>
<gene>
    <name evidence="2" type="ORF">SAMN04488026_1001204</name>
</gene>
<name>A0A1G8J3A6_9RHOB</name>
<keyword evidence="3" id="KW-1185">Reference proteome</keyword>
<dbReference type="InterPro" id="IPR010331">
    <property type="entry name" value="ExoD"/>
</dbReference>
<accession>A0A1G8J3A6</accession>
<dbReference type="RefSeq" id="WP_093147615.1">
    <property type="nucleotide sequence ID" value="NZ_FNEK01000001.1"/>
</dbReference>
<keyword evidence="1" id="KW-1133">Transmembrane helix</keyword>
<feature type="transmembrane region" description="Helical" evidence="1">
    <location>
        <begin position="122"/>
        <end position="140"/>
    </location>
</feature>
<dbReference type="PANTHER" id="PTHR41795:SF1">
    <property type="entry name" value="EXOPOLYSACCHARIDE SYNTHESIS PROTEIN"/>
    <property type="match status" value="1"/>
</dbReference>
<dbReference type="Proteomes" id="UP000199382">
    <property type="component" value="Unassembled WGS sequence"/>
</dbReference>
<dbReference type="Pfam" id="PF06055">
    <property type="entry name" value="ExoD"/>
    <property type="match status" value="1"/>
</dbReference>
<protein>
    <submittedName>
        <fullName evidence="2">Uncharacterized conserved protein</fullName>
    </submittedName>
</protein>
<dbReference type="EMBL" id="FNEK01000001">
    <property type="protein sequence ID" value="SDI25543.1"/>
    <property type="molecule type" value="Genomic_DNA"/>
</dbReference>
<feature type="transmembrane region" description="Helical" evidence="1">
    <location>
        <begin position="44"/>
        <end position="73"/>
    </location>
</feature>
<evidence type="ECO:0000313" key="2">
    <source>
        <dbReference type="EMBL" id="SDI25543.1"/>
    </source>
</evidence>
<evidence type="ECO:0000256" key="1">
    <source>
        <dbReference type="SAM" id="Phobius"/>
    </source>
</evidence>
<keyword evidence="1" id="KW-0812">Transmembrane</keyword>
<dbReference type="PIRSF" id="PIRSF033239">
    <property type="entry name" value="ExoD"/>
    <property type="match status" value="1"/>
</dbReference>
<evidence type="ECO:0000313" key="3">
    <source>
        <dbReference type="Proteomes" id="UP000199382"/>
    </source>
</evidence>
<keyword evidence="1" id="KW-0472">Membrane</keyword>
<dbReference type="STRING" id="571298.SAMN04488026_1001204"/>
<dbReference type="PANTHER" id="PTHR41795">
    <property type="entry name" value="EXOPOLYSACCHARIDE SYNTHESIS PROTEIN"/>
    <property type="match status" value="1"/>
</dbReference>